<comment type="caution">
    <text evidence="1">The sequence shown here is derived from an EMBL/GenBank/DDBJ whole genome shotgun (WGS) entry which is preliminary data.</text>
</comment>
<dbReference type="Proteomes" id="UP000521868">
    <property type="component" value="Unassembled WGS sequence"/>
</dbReference>
<gene>
    <name evidence="1" type="ORF">RAMLITH_10950</name>
</gene>
<accession>A0A7X6I6Q1</accession>
<reference evidence="1 2" key="1">
    <citation type="journal article" date="2020" name="Nature">
        <title>Bacterial chemolithoautotrophy via manganese oxidation.</title>
        <authorList>
            <person name="Yu H."/>
            <person name="Leadbetter J.R."/>
        </authorList>
    </citation>
    <scope>NUCLEOTIDE SEQUENCE [LARGE SCALE GENOMIC DNA]</scope>
    <source>
        <strain evidence="1 2">RBP-1</strain>
    </source>
</reference>
<evidence type="ECO:0000313" key="1">
    <source>
        <dbReference type="EMBL" id="NKE66339.1"/>
    </source>
</evidence>
<evidence type="ECO:0000313" key="2">
    <source>
        <dbReference type="Proteomes" id="UP000521868"/>
    </source>
</evidence>
<organism evidence="1 2">
    <name type="scientific">Ramlibacter lithotrophicus</name>
    <dbReference type="NCBI Taxonomy" id="2606681"/>
    <lineage>
        <taxon>Bacteria</taxon>
        <taxon>Pseudomonadati</taxon>
        <taxon>Pseudomonadota</taxon>
        <taxon>Betaproteobacteria</taxon>
        <taxon>Burkholderiales</taxon>
        <taxon>Comamonadaceae</taxon>
        <taxon>Ramlibacter</taxon>
    </lineage>
</organism>
<protein>
    <submittedName>
        <fullName evidence="1">Uncharacterized protein</fullName>
    </submittedName>
</protein>
<sequence>MDATIFVFGTDLLHEGWDTVLANVQERAGAGGIALAATYHDARDVFPHNPRFHVYRHQGDVAWFAPQRSRYASGLVPQLADAAGGADVLAQLCEAAGRRGLAVDAWTIFLHNSVLATAHPDCATHNVYGDPFLTDLCPANPRVRAYCRELAADLARYPVRSLLAESLHYRPLEHGEHHERYLIHLPAEARTLLGLCFCGHCREAGERAGVRVAALAAAVRAALEPLWRGDIPPGPAAPLLGPDAQAELSAFVGARMATVASLVAEVRNAMAPSGVPLSFIDHAGGMPHVMAGTSADDEVTLSSRKLGIDVAAVAGACDEMCLLGYVDTPERLQALLASYARALPAGTRRRVALRPLLPDCHAAQNLAAKVAAVRASGAPGVAFYHYAMMPLGRLDWIRRSLAGEETP</sequence>
<keyword evidence="2" id="KW-1185">Reference proteome</keyword>
<dbReference type="Gene3D" id="3.20.20.80">
    <property type="entry name" value="Glycosidases"/>
    <property type="match status" value="1"/>
</dbReference>
<proteinExistence type="predicted"/>
<dbReference type="AlphaFoldDB" id="A0A7X6I6Q1"/>
<name>A0A7X6I6Q1_9BURK</name>
<dbReference type="EMBL" id="VTOX01000003">
    <property type="protein sequence ID" value="NKE66339.1"/>
    <property type="molecule type" value="Genomic_DNA"/>
</dbReference>
<dbReference type="RefSeq" id="WP_168107451.1">
    <property type="nucleotide sequence ID" value="NZ_VTOX01000003.1"/>
</dbReference>